<dbReference type="Proteomes" id="UP000277871">
    <property type="component" value="Unassembled WGS sequence"/>
</dbReference>
<name>A0A3L9L7X9_9MICC</name>
<dbReference type="AlphaFoldDB" id="A0A3L9L7X9"/>
<organism evidence="1 2">
    <name type="scientific">Kocuria tytonicola</name>
    <dbReference type="NCBI Taxonomy" id="2055946"/>
    <lineage>
        <taxon>Bacteria</taxon>
        <taxon>Bacillati</taxon>
        <taxon>Actinomycetota</taxon>
        <taxon>Actinomycetes</taxon>
        <taxon>Micrococcales</taxon>
        <taxon>Micrococcaceae</taxon>
        <taxon>Kocuria</taxon>
    </lineage>
</organism>
<protein>
    <submittedName>
        <fullName evidence="1">Uncharacterized protein</fullName>
    </submittedName>
</protein>
<reference evidence="1 2" key="1">
    <citation type="submission" date="2018-10" db="EMBL/GenBank/DDBJ databases">
        <title>Kocuria tytonicola, new bacteria from the preen glands of American barn owls (Tyto furcata).</title>
        <authorList>
            <person name="Braun M.S."/>
            <person name="Wang E."/>
            <person name="Zimmermann S."/>
            <person name="Boutin S."/>
            <person name="Wagner H."/>
            <person name="Wink M."/>
        </authorList>
    </citation>
    <scope>NUCLEOTIDE SEQUENCE [LARGE SCALE GENOMIC DNA]</scope>
    <source>
        <strain evidence="1 2">473</strain>
    </source>
</reference>
<sequence length="255" mass="28106">MAARSAATPTGRARIPVLATYTDERGLQLPLPQAQMRESFTGLQLLAGHILGTADNVLEEYEQDFTIMQLGPSAFEIEIRAIKRRQNRLRGRAAVKNQLLAVGILDSFTEVLIGLGEVGCFLANHPDAEVRFVDGAYGPYYEVVQGGTAVLALEAQLMELLLSPEGVEILRVLVANQKQPGVAYCTLTKQVPGVQHMRRTVIPTSRPLRDFADGAQLPLDLRSLEQARARVDESRSAQWSSKPRPSNSFTVWEQL</sequence>
<evidence type="ECO:0000313" key="2">
    <source>
        <dbReference type="Proteomes" id="UP000277871"/>
    </source>
</evidence>
<accession>A0A3L9L7X9</accession>
<dbReference type="RefSeq" id="WP_121864633.1">
    <property type="nucleotide sequence ID" value="NZ_RDEX01000001.1"/>
</dbReference>
<proteinExistence type="predicted"/>
<dbReference type="EMBL" id="RDEX01000001">
    <property type="protein sequence ID" value="RLY94940.1"/>
    <property type="molecule type" value="Genomic_DNA"/>
</dbReference>
<comment type="caution">
    <text evidence="1">The sequence shown here is derived from an EMBL/GenBank/DDBJ whole genome shotgun (WGS) entry which is preliminary data.</text>
</comment>
<keyword evidence="2" id="KW-1185">Reference proteome</keyword>
<gene>
    <name evidence="1" type="ORF">EAE32_07460</name>
</gene>
<evidence type="ECO:0000313" key="1">
    <source>
        <dbReference type="EMBL" id="RLY94940.1"/>
    </source>
</evidence>